<evidence type="ECO:0000313" key="1">
    <source>
        <dbReference type="Ensembl" id="ENSNBRP00000022260.1"/>
    </source>
</evidence>
<reference evidence="1" key="2">
    <citation type="submission" date="2025-09" db="UniProtKB">
        <authorList>
            <consortium name="Ensembl"/>
        </authorList>
    </citation>
    <scope>IDENTIFICATION</scope>
</reference>
<accession>A0A3Q4HG03</accession>
<proteinExistence type="predicted"/>
<organism evidence="1 2">
    <name type="scientific">Neolamprologus brichardi</name>
    <name type="common">Fairy cichlid</name>
    <name type="synonym">Lamprologus brichardi</name>
    <dbReference type="NCBI Taxonomy" id="32507"/>
    <lineage>
        <taxon>Eukaryota</taxon>
        <taxon>Metazoa</taxon>
        <taxon>Chordata</taxon>
        <taxon>Craniata</taxon>
        <taxon>Vertebrata</taxon>
        <taxon>Euteleostomi</taxon>
        <taxon>Actinopterygii</taxon>
        <taxon>Neopterygii</taxon>
        <taxon>Teleostei</taxon>
        <taxon>Neoteleostei</taxon>
        <taxon>Acanthomorphata</taxon>
        <taxon>Ovalentaria</taxon>
        <taxon>Cichlomorphae</taxon>
        <taxon>Cichliformes</taxon>
        <taxon>Cichlidae</taxon>
        <taxon>African cichlids</taxon>
        <taxon>Pseudocrenilabrinae</taxon>
        <taxon>Lamprologini</taxon>
        <taxon>Neolamprologus</taxon>
    </lineage>
</organism>
<reference evidence="1" key="1">
    <citation type="submission" date="2025-08" db="UniProtKB">
        <authorList>
            <consortium name="Ensembl"/>
        </authorList>
    </citation>
    <scope>IDENTIFICATION</scope>
</reference>
<dbReference type="AlphaFoldDB" id="A0A3Q4HG03"/>
<protein>
    <submittedName>
        <fullName evidence="1">Uncharacterized protein</fullName>
    </submittedName>
</protein>
<sequence>MHKLYRALFHLSAQLFFFSVLFFPVCSFTALVKTTLHQHIECDQQPVVTALLGFAPLAVDGAMAHHLRHCPYHFRLFKTELVSSQELPESHYGQPLQSLKILGAASSSSS</sequence>
<name>A0A3Q4HG03_NEOBR</name>
<dbReference type="GeneTree" id="ENSGT00940000177561"/>
<dbReference type="Bgee" id="ENSNBRG00000017064">
    <property type="expression patterns" value="Expressed in heart and 3 other cell types or tissues"/>
</dbReference>
<dbReference type="Proteomes" id="UP000261580">
    <property type="component" value="Unassembled WGS sequence"/>
</dbReference>
<evidence type="ECO:0000313" key="2">
    <source>
        <dbReference type="Proteomes" id="UP000261580"/>
    </source>
</evidence>
<dbReference type="OMA" id="PESHYGQ"/>
<keyword evidence="2" id="KW-1185">Reference proteome</keyword>
<dbReference type="STRING" id="32507.ENSNBRP00000022260"/>
<dbReference type="Ensembl" id="ENSNBRT00000022845.1">
    <property type="protein sequence ID" value="ENSNBRP00000022260.1"/>
    <property type="gene ID" value="ENSNBRG00000017064.1"/>
</dbReference>